<keyword evidence="1" id="KW-1133">Transmembrane helix</keyword>
<dbReference type="EMBL" id="JRMQ02000002">
    <property type="protein sequence ID" value="TLE02760.1"/>
    <property type="molecule type" value="Genomic_DNA"/>
</dbReference>
<keyword evidence="3" id="KW-1185">Reference proteome</keyword>
<dbReference type="Proteomes" id="UP000029707">
    <property type="component" value="Unassembled WGS sequence"/>
</dbReference>
<evidence type="ECO:0000313" key="2">
    <source>
        <dbReference type="EMBL" id="TLE02760.1"/>
    </source>
</evidence>
<keyword evidence="1" id="KW-0812">Transmembrane</keyword>
<reference evidence="2 3" key="1">
    <citation type="journal article" date="2014" name="Genome Announc.">
        <title>Draft genome sequences of eight enterohepatic helicobacter species isolated from both laboratory and wild rodents.</title>
        <authorList>
            <person name="Sheh A."/>
            <person name="Shen Z."/>
            <person name="Fox J.G."/>
        </authorList>
    </citation>
    <scope>NUCLEOTIDE SEQUENCE [LARGE SCALE GENOMIC DNA]</scope>
    <source>
        <strain evidence="2 3">MIT 01-6451</strain>
    </source>
</reference>
<dbReference type="RefSeq" id="WP_034361257.1">
    <property type="nucleotide sequence ID" value="NZ_CAJUDB010000001.1"/>
</dbReference>
<name>A0A4U8TQ49_9HELI</name>
<evidence type="ECO:0000313" key="3">
    <source>
        <dbReference type="Proteomes" id="UP000029707"/>
    </source>
</evidence>
<dbReference type="STRING" id="425400.LS65_03285"/>
<evidence type="ECO:0000256" key="1">
    <source>
        <dbReference type="SAM" id="Phobius"/>
    </source>
</evidence>
<organism evidence="2 3">
    <name type="scientific">Helicobacter japonicus</name>
    <dbReference type="NCBI Taxonomy" id="425400"/>
    <lineage>
        <taxon>Bacteria</taxon>
        <taxon>Pseudomonadati</taxon>
        <taxon>Campylobacterota</taxon>
        <taxon>Epsilonproteobacteria</taxon>
        <taxon>Campylobacterales</taxon>
        <taxon>Helicobacteraceae</taxon>
        <taxon>Helicobacter</taxon>
    </lineage>
</organism>
<feature type="transmembrane region" description="Helical" evidence="1">
    <location>
        <begin position="6"/>
        <end position="30"/>
    </location>
</feature>
<proteinExistence type="predicted"/>
<dbReference type="AlphaFoldDB" id="A0A4U8TQ49"/>
<protein>
    <submittedName>
        <fullName evidence="2">Uncharacterized protein</fullName>
    </submittedName>
</protein>
<sequence length="214" mass="25155">MKEKNYWPHAIIGVLLFGVFMVSVSITIAMKNPIQDENTYFAKKRIVDENINEIIKEQTLFNSIYDYKIWLSDEKGIYANNSFVFPYYTPANRPDIKAKIPTSIISPNGVKLHIDLQRKILPDDYKIDKIQLFLDSMHEANKIQDLGELRPLNLDRIHNDALWESEILNNLPLGRWKFVLEISYSRIEKYVTPIQKAYFECQVFIKDTQHLESK</sequence>
<dbReference type="GeneID" id="82320562"/>
<comment type="caution">
    <text evidence="2">The sequence shown here is derived from an EMBL/GenBank/DDBJ whole genome shotgun (WGS) entry which is preliminary data.</text>
</comment>
<keyword evidence="1" id="KW-0472">Membrane</keyword>
<gene>
    <name evidence="2" type="ORF">LS65_002200</name>
</gene>
<dbReference type="OrthoDB" id="5324824at2"/>
<accession>A0A4U8TQ49</accession>